<dbReference type="InterPro" id="IPR044730">
    <property type="entry name" value="RNase_H-like_dom_plant"/>
</dbReference>
<reference evidence="2" key="1">
    <citation type="submission" date="2020-10" db="EMBL/GenBank/DDBJ databases">
        <authorList>
            <person name="Han B."/>
            <person name="Lu T."/>
            <person name="Zhao Q."/>
            <person name="Huang X."/>
            <person name="Zhao Y."/>
        </authorList>
    </citation>
    <scope>NUCLEOTIDE SEQUENCE</scope>
</reference>
<dbReference type="PANTHER" id="PTHR47074:SF11">
    <property type="entry name" value="REVERSE TRANSCRIPTASE-LIKE PROTEIN"/>
    <property type="match status" value="1"/>
</dbReference>
<dbReference type="Pfam" id="PF13456">
    <property type="entry name" value="RVT_3"/>
    <property type="match status" value="1"/>
</dbReference>
<evidence type="ECO:0000313" key="3">
    <source>
        <dbReference type="Proteomes" id="UP000604825"/>
    </source>
</evidence>
<dbReference type="SUPFAM" id="SSF53098">
    <property type="entry name" value="Ribonuclease H-like"/>
    <property type="match status" value="1"/>
</dbReference>
<dbReference type="GO" id="GO:0004523">
    <property type="term" value="F:RNA-DNA hybrid ribonuclease activity"/>
    <property type="evidence" value="ECO:0007669"/>
    <property type="project" value="InterPro"/>
</dbReference>
<sequence>MMNYWWGGSADSGHIHWLRWERLTQHKSKGGIGFRDLHLFNKAMLGKQGWRLITRPDSLCARVLKGRYFHDSDFLGTTRKKHASHTWRAILAGKEVVQRGAIKRIGNGTSTNIWQDRWIPMHFDARPLTPSDGQEVTMVSDLMTNSGQWNEELIREIFIPVDAAAIPRIPLRSHDDDDCWAWEPEKHGIYSVKTAYQKLEQRNKRLRGEDQPPIKVAVHWSIDMAHDLLEIVKLKEKVSPGFAKPAWKPPPVGWVKCNTDGAYRPDAGHGASGVILRDSTGLFLGGRSRWYPHALDALMMEALACLDAHKLAQQAKGDYRVVEWQVVPTCIINLLAEECNPHIP</sequence>
<dbReference type="EMBL" id="CAJGYO010000010">
    <property type="protein sequence ID" value="CAD6257027.1"/>
    <property type="molecule type" value="Genomic_DNA"/>
</dbReference>
<proteinExistence type="predicted"/>
<feature type="domain" description="RNase H type-1" evidence="1">
    <location>
        <begin position="258"/>
        <end position="316"/>
    </location>
</feature>
<evidence type="ECO:0000259" key="1">
    <source>
        <dbReference type="Pfam" id="PF13456"/>
    </source>
</evidence>
<keyword evidence="3" id="KW-1185">Reference proteome</keyword>
<evidence type="ECO:0000313" key="2">
    <source>
        <dbReference type="EMBL" id="CAD6257027.1"/>
    </source>
</evidence>
<dbReference type="AlphaFoldDB" id="A0A811QLJ8"/>
<name>A0A811QLJ8_9POAL</name>
<dbReference type="Proteomes" id="UP000604825">
    <property type="component" value="Unassembled WGS sequence"/>
</dbReference>
<dbReference type="InterPro" id="IPR052929">
    <property type="entry name" value="RNase_H-like_EbsB-rel"/>
</dbReference>
<dbReference type="InterPro" id="IPR012337">
    <property type="entry name" value="RNaseH-like_sf"/>
</dbReference>
<accession>A0A811QLJ8</accession>
<dbReference type="OrthoDB" id="685916at2759"/>
<comment type="caution">
    <text evidence="2">The sequence shown here is derived from an EMBL/GenBank/DDBJ whole genome shotgun (WGS) entry which is preliminary data.</text>
</comment>
<gene>
    <name evidence="2" type="ORF">NCGR_LOCUS40517</name>
</gene>
<dbReference type="CDD" id="cd06222">
    <property type="entry name" value="RNase_H_like"/>
    <property type="match status" value="1"/>
</dbReference>
<dbReference type="GO" id="GO:0003676">
    <property type="term" value="F:nucleic acid binding"/>
    <property type="evidence" value="ECO:0007669"/>
    <property type="project" value="InterPro"/>
</dbReference>
<organism evidence="2 3">
    <name type="scientific">Miscanthus lutarioriparius</name>
    <dbReference type="NCBI Taxonomy" id="422564"/>
    <lineage>
        <taxon>Eukaryota</taxon>
        <taxon>Viridiplantae</taxon>
        <taxon>Streptophyta</taxon>
        <taxon>Embryophyta</taxon>
        <taxon>Tracheophyta</taxon>
        <taxon>Spermatophyta</taxon>
        <taxon>Magnoliopsida</taxon>
        <taxon>Liliopsida</taxon>
        <taxon>Poales</taxon>
        <taxon>Poaceae</taxon>
        <taxon>PACMAD clade</taxon>
        <taxon>Panicoideae</taxon>
        <taxon>Andropogonodae</taxon>
        <taxon>Andropogoneae</taxon>
        <taxon>Saccharinae</taxon>
        <taxon>Miscanthus</taxon>
    </lineage>
</organism>
<dbReference type="InterPro" id="IPR002156">
    <property type="entry name" value="RNaseH_domain"/>
</dbReference>
<protein>
    <recommendedName>
        <fullName evidence="1">RNase H type-1 domain-containing protein</fullName>
    </recommendedName>
</protein>
<dbReference type="PANTHER" id="PTHR47074">
    <property type="entry name" value="BNAC02G40300D PROTEIN"/>
    <property type="match status" value="1"/>
</dbReference>